<comment type="caution">
    <text evidence="8">The sequence shown here is derived from an EMBL/GenBank/DDBJ whole genome shotgun (WGS) entry which is preliminary data.</text>
</comment>
<dbReference type="Proteomes" id="UP000053958">
    <property type="component" value="Unassembled WGS sequence"/>
</dbReference>
<evidence type="ECO:0000313" key="8">
    <source>
        <dbReference type="EMBL" id="KKA23003.1"/>
    </source>
</evidence>
<feature type="transmembrane region" description="Helical" evidence="7">
    <location>
        <begin position="143"/>
        <end position="164"/>
    </location>
</feature>
<name>A0A0F4YZD8_RASE3</name>
<gene>
    <name evidence="8" type="ORF">T310_2965</name>
</gene>
<keyword evidence="5 7" id="KW-0472">Membrane</keyword>
<feature type="transmembrane region" description="Helical" evidence="7">
    <location>
        <begin position="205"/>
        <end position="225"/>
    </location>
</feature>
<evidence type="ECO:0000256" key="1">
    <source>
        <dbReference type="ARBA" id="ARBA00004141"/>
    </source>
</evidence>
<organism evidence="8 9">
    <name type="scientific">Rasamsonia emersonii (strain ATCC 16479 / CBS 393.64 / IMI 116815)</name>
    <dbReference type="NCBI Taxonomy" id="1408163"/>
    <lineage>
        <taxon>Eukaryota</taxon>
        <taxon>Fungi</taxon>
        <taxon>Dikarya</taxon>
        <taxon>Ascomycota</taxon>
        <taxon>Pezizomycotina</taxon>
        <taxon>Eurotiomycetes</taxon>
        <taxon>Eurotiomycetidae</taxon>
        <taxon>Eurotiales</taxon>
        <taxon>Trichocomaceae</taxon>
        <taxon>Rasamsonia</taxon>
    </lineage>
</organism>
<evidence type="ECO:0000256" key="7">
    <source>
        <dbReference type="SAM" id="Phobius"/>
    </source>
</evidence>
<feature type="transmembrane region" description="Helical" evidence="7">
    <location>
        <begin position="109"/>
        <end position="131"/>
    </location>
</feature>
<dbReference type="GO" id="GO:0016020">
    <property type="term" value="C:membrane"/>
    <property type="evidence" value="ECO:0007669"/>
    <property type="project" value="UniProtKB-SubCell"/>
</dbReference>
<dbReference type="EMBL" id="LASV01000113">
    <property type="protein sequence ID" value="KKA23003.1"/>
    <property type="molecule type" value="Genomic_DNA"/>
</dbReference>
<feature type="transmembrane region" description="Helical" evidence="7">
    <location>
        <begin position="326"/>
        <end position="346"/>
    </location>
</feature>
<dbReference type="STRING" id="1408163.A0A0F4YZD8"/>
<proteinExistence type="predicted"/>
<dbReference type="PANTHER" id="PTHR43791">
    <property type="entry name" value="PERMEASE-RELATED"/>
    <property type="match status" value="1"/>
</dbReference>
<keyword evidence="4 7" id="KW-1133">Transmembrane helix</keyword>
<dbReference type="RefSeq" id="XP_013329615.1">
    <property type="nucleotide sequence ID" value="XM_013474161.1"/>
</dbReference>
<keyword evidence="2" id="KW-0813">Transport</keyword>
<feature type="region of interest" description="Disordered" evidence="6">
    <location>
        <begin position="386"/>
        <end position="411"/>
    </location>
</feature>
<evidence type="ECO:0000256" key="6">
    <source>
        <dbReference type="SAM" id="MobiDB-lite"/>
    </source>
</evidence>
<dbReference type="Gene3D" id="1.20.1250.20">
    <property type="entry name" value="MFS general substrate transporter like domains"/>
    <property type="match status" value="1"/>
</dbReference>
<evidence type="ECO:0000256" key="2">
    <source>
        <dbReference type="ARBA" id="ARBA00022448"/>
    </source>
</evidence>
<dbReference type="GO" id="GO:0022857">
    <property type="term" value="F:transmembrane transporter activity"/>
    <property type="evidence" value="ECO:0007669"/>
    <property type="project" value="InterPro"/>
</dbReference>
<keyword evidence="9" id="KW-1185">Reference proteome</keyword>
<dbReference type="InterPro" id="IPR036259">
    <property type="entry name" value="MFS_trans_sf"/>
</dbReference>
<sequence length="456" mass="50455">MNSEDPKKLHDLAMKGNQAPAVEIGAGQSYDTADERDVDIAARILATADHEGSITQEEMDAVRWKIDRHMVPMLFVCLQLSGWDKVVVGTEAIYGMIDDLGLSGYQYSWVGSIMYFVNIFLWGVVEMCHAACTNTSSILVCRFLLGLFQCCDLPAMIIIATMWWRKSEQPVRSAMTCAVTSSIGNGLISFGFGHLEHSALPKWKHIFLSVGGLTVLYGALMFFILPDSPADASWLSEREKIVAIERLRDEKLGIENKHWKWEQAMEAVTDWKNWILWFFFISVNIPNGGLISFSTIIINSLGFSAEDSSLMTIPTALPRTNKAGQLIGLYMLYVYWAPYVCGLALFQANTAGRSKKTTVNAMDYFAYAIGNIISILPVRNHGKSKADGLQVPKPSWRSRHRNTPAPLSQCSSATASASCWPSSTGWCASGRMSSGTSCVMPSASSLLMSMRPTFWT</sequence>
<evidence type="ECO:0000256" key="5">
    <source>
        <dbReference type="ARBA" id="ARBA00023136"/>
    </source>
</evidence>
<comment type="subcellular location">
    <subcellularLocation>
        <location evidence="1">Membrane</location>
        <topology evidence="1">Multi-pass membrane protein</topology>
    </subcellularLocation>
</comment>
<dbReference type="InterPro" id="IPR011701">
    <property type="entry name" value="MFS"/>
</dbReference>
<keyword evidence="3 7" id="KW-0812">Transmembrane</keyword>
<dbReference type="Pfam" id="PF07690">
    <property type="entry name" value="MFS_1"/>
    <property type="match status" value="1"/>
</dbReference>
<evidence type="ECO:0000313" key="9">
    <source>
        <dbReference type="Proteomes" id="UP000053958"/>
    </source>
</evidence>
<dbReference type="OrthoDB" id="6730379at2759"/>
<protein>
    <submittedName>
        <fullName evidence="8">Allantoate permease</fullName>
    </submittedName>
</protein>
<feature type="transmembrane region" description="Helical" evidence="7">
    <location>
        <begin position="274"/>
        <end position="305"/>
    </location>
</feature>
<evidence type="ECO:0000256" key="4">
    <source>
        <dbReference type="ARBA" id="ARBA00022989"/>
    </source>
</evidence>
<evidence type="ECO:0000256" key="3">
    <source>
        <dbReference type="ARBA" id="ARBA00022692"/>
    </source>
</evidence>
<dbReference type="SUPFAM" id="SSF103473">
    <property type="entry name" value="MFS general substrate transporter"/>
    <property type="match status" value="1"/>
</dbReference>
<accession>A0A0F4YZD8</accession>
<feature type="transmembrane region" description="Helical" evidence="7">
    <location>
        <begin position="170"/>
        <end position="193"/>
    </location>
</feature>
<dbReference type="PANTHER" id="PTHR43791:SF41">
    <property type="entry name" value="MAJOR FACILITATOR SUPERFAMILY (MFS) PROFILE DOMAIN-CONTAINING PROTEIN"/>
    <property type="match status" value="1"/>
</dbReference>
<dbReference type="AlphaFoldDB" id="A0A0F4YZD8"/>
<dbReference type="GeneID" id="25315316"/>
<reference evidence="8 9" key="1">
    <citation type="submission" date="2015-04" db="EMBL/GenBank/DDBJ databases">
        <authorList>
            <person name="Heijne W.H."/>
            <person name="Fedorova N.D."/>
            <person name="Nierman W.C."/>
            <person name="Vollebregt A.W."/>
            <person name="Zhao Z."/>
            <person name="Wu L."/>
            <person name="Kumar M."/>
            <person name="Stam H."/>
            <person name="van den Berg M.A."/>
            <person name="Pel H.J."/>
        </authorList>
    </citation>
    <scope>NUCLEOTIDE SEQUENCE [LARGE SCALE GENOMIC DNA]</scope>
    <source>
        <strain evidence="8 9">CBS 393.64</strain>
    </source>
</reference>